<reference evidence="1" key="2">
    <citation type="submission" date="2025-03" db="EMBL/GenBank/DDBJ databases">
        <authorList>
            <consortium name="ELIXIR-Norway"/>
            <consortium name="Elixir Norway"/>
        </authorList>
    </citation>
    <scope>NUCLEOTIDE SEQUENCE</scope>
</reference>
<sequence>MRGAGLHSEEQAQEGDRSTLDSTSAHEAQLLAGRDVYIGDGSACAALARPNLRPFGWQRTAPESRARPLRGPRAPLRYQACRAECSPTFLP</sequence>
<dbReference type="Proteomes" id="UP001162501">
    <property type="component" value="Chromosome 22"/>
</dbReference>
<dbReference type="EMBL" id="OX596106">
    <property type="protein sequence ID" value="CAN0169242.1"/>
    <property type="molecule type" value="Genomic_DNA"/>
</dbReference>
<accession>A0AC59Z241</accession>
<protein>
    <submittedName>
        <fullName evidence="1">Uncharacterized protein</fullName>
    </submittedName>
</protein>
<gene>
    <name evidence="1" type="ORF">MRATA1EN22A_LOCUS13085</name>
</gene>
<reference evidence="1" key="1">
    <citation type="submission" date="2023-05" db="EMBL/GenBank/DDBJ databases">
        <authorList>
            <consortium name="ELIXIR-Norway"/>
        </authorList>
    </citation>
    <scope>NUCLEOTIDE SEQUENCE</scope>
</reference>
<evidence type="ECO:0000313" key="1">
    <source>
        <dbReference type="EMBL" id="CAN0169242.1"/>
    </source>
</evidence>
<name>A0AC59Z241_RANTA</name>
<evidence type="ECO:0000313" key="2">
    <source>
        <dbReference type="Proteomes" id="UP001162501"/>
    </source>
</evidence>
<organism evidence="1 2">
    <name type="scientific">Rangifer tarandus platyrhynchus</name>
    <name type="common">Svalbard reindeer</name>
    <dbReference type="NCBI Taxonomy" id="3082113"/>
    <lineage>
        <taxon>Eukaryota</taxon>
        <taxon>Metazoa</taxon>
        <taxon>Chordata</taxon>
        <taxon>Craniata</taxon>
        <taxon>Vertebrata</taxon>
        <taxon>Euteleostomi</taxon>
        <taxon>Mammalia</taxon>
        <taxon>Eutheria</taxon>
        <taxon>Laurasiatheria</taxon>
        <taxon>Artiodactyla</taxon>
        <taxon>Ruminantia</taxon>
        <taxon>Pecora</taxon>
        <taxon>Cervidae</taxon>
        <taxon>Odocoileinae</taxon>
        <taxon>Rangifer</taxon>
    </lineage>
</organism>
<proteinExistence type="predicted"/>